<name>A0A0D7B3Q9_9AGAR</name>
<organism evidence="2 3">
    <name type="scientific">Cylindrobasidium torrendii FP15055 ss-10</name>
    <dbReference type="NCBI Taxonomy" id="1314674"/>
    <lineage>
        <taxon>Eukaryota</taxon>
        <taxon>Fungi</taxon>
        <taxon>Dikarya</taxon>
        <taxon>Basidiomycota</taxon>
        <taxon>Agaricomycotina</taxon>
        <taxon>Agaricomycetes</taxon>
        <taxon>Agaricomycetidae</taxon>
        <taxon>Agaricales</taxon>
        <taxon>Marasmiineae</taxon>
        <taxon>Physalacriaceae</taxon>
        <taxon>Cylindrobasidium</taxon>
    </lineage>
</organism>
<proteinExistence type="inferred from homology"/>
<dbReference type="InterPro" id="IPR029045">
    <property type="entry name" value="ClpP/crotonase-like_dom_sf"/>
</dbReference>
<dbReference type="Proteomes" id="UP000054007">
    <property type="component" value="Unassembled WGS sequence"/>
</dbReference>
<protein>
    <submittedName>
        <fullName evidence="2">Peroxisomal enoyl-CoA-hydratase</fullName>
    </submittedName>
</protein>
<gene>
    <name evidence="2" type="ORF">CYLTODRAFT_424852</name>
</gene>
<dbReference type="Pfam" id="PF00378">
    <property type="entry name" value="ECH_1"/>
    <property type="match status" value="1"/>
</dbReference>
<dbReference type="SUPFAM" id="SSF52096">
    <property type="entry name" value="ClpP/crotonase"/>
    <property type="match status" value="1"/>
</dbReference>
<sequence length="287" mass="31281">MVEYTGFKDILVALDAAVLVVTFNRTKERNVFTLPFAQELEKVFKLADEDDRVRVVVVTADPKGPAYCAGADMSAGWGGFSDPNSPYATSEPGTRVAKAINDCRKITIAAVNGHSAGAGFSALQLPFDFRFAWAGGKIVIPFVRRAIAPESLSSYFLPRLVGLAKAKAIFLTGGALTPDSPLLDGLYYQSFAERAEVFPASLAFAKELAANTSQTAVALTKDLLGHPLDTIDETMEKESRILIYLSQQKDATEAAKSFIQRRPAKMEDKLSGIKTSWYPWWKTGSKL</sequence>
<dbReference type="AlphaFoldDB" id="A0A0D7B3Q9"/>
<dbReference type="PANTHER" id="PTHR43684">
    <property type="match status" value="1"/>
</dbReference>
<dbReference type="CDD" id="cd06558">
    <property type="entry name" value="crotonase-like"/>
    <property type="match status" value="1"/>
</dbReference>
<dbReference type="PANTHER" id="PTHR43684:SF4">
    <property type="entry name" value="ENOYL-COA HYDRATASE_ISOMERASE FAMILY PROTEIN (AFU_ORTHOLOGUE AFUA_1G01890)"/>
    <property type="match status" value="1"/>
</dbReference>
<dbReference type="InterPro" id="IPR051053">
    <property type="entry name" value="ECH/Chromodomain_protein"/>
</dbReference>
<keyword evidence="3" id="KW-1185">Reference proteome</keyword>
<evidence type="ECO:0000313" key="3">
    <source>
        <dbReference type="Proteomes" id="UP000054007"/>
    </source>
</evidence>
<evidence type="ECO:0000313" key="2">
    <source>
        <dbReference type="EMBL" id="KIY64835.1"/>
    </source>
</evidence>
<comment type="similarity">
    <text evidence="1">Belongs to the enoyl-CoA hydratase/isomerase family.</text>
</comment>
<dbReference type="STRING" id="1314674.A0A0D7B3Q9"/>
<evidence type="ECO:0000256" key="1">
    <source>
        <dbReference type="ARBA" id="ARBA00005254"/>
    </source>
</evidence>
<dbReference type="EMBL" id="KN880616">
    <property type="protein sequence ID" value="KIY64835.1"/>
    <property type="molecule type" value="Genomic_DNA"/>
</dbReference>
<dbReference type="OrthoDB" id="2018133at2759"/>
<dbReference type="Gene3D" id="3.90.226.10">
    <property type="entry name" value="2-enoyl-CoA Hydratase, Chain A, domain 1"/>
    <property type="match status" value="1"/>
</dbReference>
<accession>A0A0D7B3Q9</accession>
<reference evidence="2 3" key="1">
    <citation type="journal article" date="2015" name="Fungal Genet. Biol.">
        <title>Evolution of novel wood decay mechanisms in Agaricales revealed by the genome sequences of Fistulina hepatica and Cylindrobasidium torrendii.</title>
        <authorList>
            <person name="Floudas D."/>
            <person name="Held B.W."/>
            <person name="Riley R."/>
            <person name="Nagy L.G."/>
            <person name="Koehler G."/>
            <person name="Ransdell A.S."/>
            <person name="Younus H."/>
            <person name="Chow J."/>
            <person name="Chiniquy J."/>
            <person name="Lipzen A."/>
            <person name="Tritt A."/>
            <person name="Sun H."/>
            <person name="Haridas S."/>
            <person name="LaButti K."/>
            <person name="Ohm R.A."/>
            <person name="Kues U."/>
            <person name="Blanchette R.A."/>
            <person name="Grigoriev I.V."/>
            <person name="Minto R.E."/>
            <person name="Hibbett D.S."/>
        </authorList>
    </citation>
    <scope>NUCLEOTIDE SEQUENCE [LARGE SCALE GENOMIC DNA]</scope>
    <source>
        <strain evidence="2 3">FP15055 ss-10</strain>
    </source>
</reference>
<dbReference type="InterPro" id="IPR001753">
    <property type="entry name" value="Enoyl-CoA_hydra/iso"/>
</dbReference>